<reference evidence="4 5" key="1">
    <citation type="submission" date="2020-05" db="EMBL/GenBank/DDBJ databases">
        <title>Identification and distribution of gene clusters putatively required for synthesis of sphingolipid metabolism inhibitors in phylogenetically diverse species of the filamentous fungus Fusarium.</title>
        <authorList>
            <person name="Kim H.-S."/>
            <person name="Busman M."/>
            <person name="Brown D.W."/>
            <person name="Divon H."/>
            <person name="Uhlig S."/>
            <person name="Proctor R.H."/>
        </authorList>
    </citation>
    <scope>NUCLEOTIDE SEQUENCE [LARGE SCALE GENOMIC DNA]</scope>
    <source>
        <strain evidence="4 5">NRRL 26131</strain>
    </source>
</reference>
<evidence type="ECO:0000313" key="5">
    <source>
        <dbReference type="Proteomes" id="UP000532311"/>
    </source>
</evidence>
<dbReference type="InterPro" id="IPR035994">
    <property type="entry name" value="Nucleoside_phosphorylase_sf"/>
</dbReference>
<dbReference type="PROSITE" id="PS50297">
    <property type="entry name" value="ANK_REP_REGION"/>
    <property type="match status" value="5"/>
</dbReference>
<evidence type="ECO:0000313" key="4">
    <source>
        <dbReference type="EMBL" id="KAF5713682.1"/>
    </source>
</evidence>
<protein>
    <submittedName>
        <fullName evidence="4">Ankyrin protein</fullName>
    </submittedName>
</protein>
<proteinExistence type="predicted"/>
<dbReference type="GO" id="GO:0009116">
    <property type="term" value="P:nucleoside metabolic process"/>
    <property type="evidence" value="ECO:0007669"/>
    <property type="project" value="InterPro"/>
</dbReference>
<feature type="repeat" description="ANK" evidence="2">
    <location>
        <begin position="1056"/>
        <end position="1088"/>
    </location>
</feature>
<feature type="domain" description="Nephrocystin 3-like N-terminal" evidence="3">
    <location>
        <begin position="375"/>
        <end position="540"/>
    </location>
</feature>
<dbReference type="GO" id="GO:0003824">
    <property type="term" value="F:catalytic activity"/>
    <property type="evidence" value="ECO:0007669"/>
    <property type="project" value="InterPro"/>
</dbReference>
<dbReference type="InterPro" id="IPR053137">
    <property type="entry name" value="NLR-like"/>
</dbReference>
<evidence type="ECO:0000256" key="1">
    <source>
        <dbReference type="ARBA" id="ARBA00022737"/>
    </source>
</evidence>
<name>A0A8H6DG43_9HYPO</name>
<keyword evidence="1" id="KW-0677">Repeat</keyword>
<sequence length="1368" mass="153074">MSDPSDPSSYTVGWVCALSTEFTAAQEQFDEEYEPHESPEHREANDSNVYSFGKIKGHMVVVAVMPNGQYGTASAATVAKDMIRSFRNIRFGLMVGIGGGAPTKQHDIRLGDVVVSSPTPGQSGVFQYDFGKATKEGFQHTASHNKPPPLLLAAVAGLKTQHERKGLQIHEKVSTIVTNNKRLRAKYGRPDDPDSLFAASVKHKSDPCHESCVTTPTDLVPRMPREEPMEDVEVHYGTIASGNTLIKDAAKRDELASKASILCFEMEAAGLMDGFRCLVVRGICDYCDSHKNDKWQGYAAMTAAIYAKQILGMIRPEAVAREEIIILKIDEVLHTVISGVKDLKRSITEQEVLDWLSDEDFGAYQFDERSKKAPGTCQWFLDLPEYQSWIQEKGQVLFCPGIAGAGKTVLASAIIEDLHSRFQRDSSTAILHIYCRYNRVDRQTFNDLRASLLRQLCELLSPLPEGIMQLYDQYKPRRTGPPPERVLSELESVSGQFFKVFLVVDALDEWATEHGDLYSLPAELLLLQTKSAINLLTTSRPVPLIAHQFRNYPSISITAQQQDIYAYVDNFRWPDSSCIGKMAALRGLVRKVMSQTVRGMFLLARLYLYSLENETTERDVKDALRRFENRAKNENDSKFNIVDQAYNDTLKRFREQHQNFSDLAYRVLAWICCTCWNLSVGAIQHGLALREGDTAFREDGIVDEALLLSVCCGLIEIPQGSREIRLVHYTAESFFRHNRHLLDEYFLARHSIDLHLPSNADAYLARQCATCLSIGLPRHRPEGISNEPRFPGSLWDSFKPNLAFEESSFQSDDSSEERFVETDPSFEDSKFIGQTKEHDIISLYAYSAFSWGGHVRRLSPADQAYDTSIELLQKREIFGRAVESVLTLGDRSEKKDVLQNSGALHLAALFGLGNLAESLVRNLDIESRDSCGQTALVWTLKCLAFRYKIKPVRRLFATPDFNIYSGIHIDRRRIVMDLLGSGANPNIAGYNGDTALHFAAMLGDVEIVEKLLEREVDIHRSNSEGNIPVIEAVRHGNESVYMKLLGRGAVDDCGENGRTALIEAASVGDLALVEKLIKNGAKVRRRDRKGKNALIEASRSGHARIVELLLPNQSDVDHQDHWGSTALMEACTGGHADIIELLLAANARLDIRNCINESALDLGARHCGEVIMKRLFHQITDPSIQYQHSCSALVIASEHQRPHIVSLILEDAEIKPASKYIDLALSKSYHRGSEEVVKLLISHEANPNLEFENDVSLKPLLMHAIYARSDAVALLLLEAGIDIEAEDDVGEGPIHAAVRQGNKTMVLSLLEKGFSVNRRSRSGLLPLDLAMRYSGDDRSMANFLREHGAITEAQRLVRFMRSRMKRFN</sequence>
<dbReference type="EMBL" id="JAAQPF010000145">
    <property type="protein sequence ID" value="KAF5713682.1"/>
    <property type="molecule type" value="Genomic_DNA"/>
</dbReference>
<comment type="caution">
    <text evidence="4">The sequence shown here is derived from an EMBL/GenBank/DDBJ whole genome shotgun (WGS) entry which is preliminary data.</text>
</comment>
<feature type="repeat" description="ANK" evidence="2">
    <location>
        <begin position="991"/>
        <end position="1023"/>
    </location>
</feature>
<dbReference type="Pfam" id="PF24883">
    <property type="entry name" value="NPHP3_N"/>
    <property type="match status" value="1"/>
</dbReference>
<keyword evidence="5" id="KW-1185">Reference proteome</keyword>
<dbReference type="PANTHER" id="PTHR46082:SF11">
    <property type="entry name" value="AAA+ ATPASE DOMAIN-CONTAINING PROTEIN-RELATED"/>
    <property type="match status" value="1"/>
</dbReference>
<dbReference type="InterPro" id="IPR056884">
    <property type="entry name" value="NPHP3-like_N"/>
</dbReference>
<feature type="repeat" description="ANK" evidence="2">
    <location>
        <begin position="1289"/>
        <end position="1321"/>
    </location>
</feature>
<feature type="repeat" description="ANK" evidence="2">
    <location>
        <begin position="1089"/>
        <end position="1121"/>
    </location>
</feature>
<dbReference type="Gene3D" id="1.25.40.20">
    <property type="entry name" value="Ankyrin repeat-containing domain"/>
    <property type="match status" value="3"/>
</dbReference>
<dbReference type="Proteomes" id="UP000532311">
    <property type="component" value="Unassembled WGS sequence"/>
</dbReference>
<dbReference type="Gene3D" id="3.40.50.1580">
    <property type="entry name" value="Nucleoside phosphorylase domain"/>
    <property type="match status" value="1"/>
</dbReference>
<evidence type="ECO:0000256" key="2">
    <source>
        <dbReference type="PROSITE-ProRule" id="PRU00023"/>
    </source>
</evidence>
<keyword evidence="2" id="KW-0040">ANK repeat</keyword>
<dbReference type="SMART" id="SM00248">
    <property type="entry name" value="ANK"/>
    <property type="match status" value="11"/>
</dbReference>
<dbReference type="SUPFAM" id="SSF52540">
    <property type="entry name" value="P-loop containing nucleoside triphosphate hydrolases"/>
    <property type="match status" value="1"/>
</dbReference>
<dbReference type="PRINTS" id="PR01415">
    <property type="entry name" value="ANKYRIN"/>
</dbReference>
<dbReference type="Pfam" id="PF00023">
    <property type="entry name" value="Ank"/>
    <property type="match status" value="1"/>
</dbReference>
<gene>
    <name evidence="4" type="ORF">FGLOB1_3900</name>
</gene>
<dbReference type="Pfam" id="PF12796">
    <property type="entry name" value="Ank_2"/>
    <property type="match status" value="3"/>
</dbReference>
<evidence type="ECO:0000259" key="3">
    <source>
        <dbReference type="Pfam" id="PF24883"/>
    </source>
</evidence>
<feature type="repeat" description="ANK" evidence="2">
    <location>
        <begin position="1122"/>
        <end position="1154"/>
    </location>
</feature>
<dbReference type="Gene3D" id="3.40.50.300">
    <property type="entry name" value="P-loop containing nucleotide triphosphate hydrolases"/>
    <property type="match status" value="1"/>
</dbReference>
<accession>A0A8H6DG43</accession>
<dbReference type="SUPFAM" id="SSF53167">
    <property type="entry name" value="Purine and uridine phosphorylases"/>
    <property type="match status" value="1"/>
</dbReference>
<dbReference type="PROSITE" id="PS50088">
    <property type="entry name" value="ANK_REPEAT"/>
    <property type="match status" value="5"/>
</dbReference>
<dbReference type="InterPro" id="IPR036770">
    <property type="entry name" value="Ankyrin_rpt-contain_sf"/>
</dbReference>
<organism evidence="4 5">
    <name type="scientific">Fusarium globosum</name>
    <dbReference type="NCBI Taxonomy" id="78864"/>
    <lineage>
        <taxon>Eukaryota</taxon>
        <taxon>Fungi</taxon>
        <taxon>Dikarya</taxon>
        <taxon>Ascomycota</taxon>
        <taxon>Pezizomycotina</taxon>
        <taxon>Sordariomycetes</taxon>
        <taxon>Hypocreomycetidae</taxon>
        <taxon>Hypocreales</taxon>
        <taxon>Nectriaceae</taxon>
        <taxon>Fusarium</taxon>
        <taxon>Fusarium fujikuroi species complex</taxon>
    </lineage>
</organism>
<dbReference type="SUPFAM" id="SSF48403">
    <property type="entry name" value="Ankyrin repeat"/>
    <property type="match status" value="1"/>
</dbReference>
<dbReference type="InterPro" id="IPR027417">
    <property type="entry name" value="P-loop_NTPase"/>
</dbReference>
<dbReference type="PANTHER" id="PTHR46082">
    <property type="entry name" value="ATP/GTP-BINDING PROTEIN-RELATED"/>
    <property type="match status" value="1"/>
</dbReference>
<dbReference type="InterPro" id="IPR002110">
    <property type="entry name" value="Ankyrin_rpt"/>
</dbReference>